<dbReference type="EMBL" id="JBHSQQ010000517">
    <property type="protein sequence ID" value="MFC5946136.1"/>
    <property type="molecule type" value="Genomic_DNA"/>
</dbReference>
<comment type="caution">
    <text evidence="1">The sequence shown here is derived from an EMBL/GenBank/DDBJ whole genome shotgun (WGS) entry which is preliminary data.</text>
</comment>
<sequence>MSTGAGVGTGAGVHTAAVGAATVTTVRLAAGGSDRFALDEAARNRARGRDGWPAEPDLTRVVVDRFTDVVGRVVVAGGLDAAARRETEIAVGTLYGMARVGEVMHEQLDEAGPKWLAPEMFVYYSPHSLVSAAAVAHGLGGAATTLLGRDGGMQALLHAVRRLATGQADSVLVGAYEALTPFADAALDRLGVPHHAQFGDLAAVLLGRAATGDAGDRHRLSVARGVASGRALPDVLDAAVVDPAAVADVRLCGATVAVQQAARAEIGAAFPRARTWVGGASSPAVGPVCALAEAVAPPAAAGTKTVAEGEAAGRLEVVVAGRPGAWDVVLAR</sequence>
<gene>
    <name evidence="1" type="ORF">ACFPZ4_32340</name>
</gene>
<accession>A0ABW1I0D7</accession>
<proteinExistence type="predicted"/>
<dbReference type="InterPro" id="IPR016039">
    <property type="entry name" value="Thiolase-like"/>
</dbReference>
<reference evidence="2" key="1">
    <citation type="journal article" date="2019" name="Int. J. Syst. Evol. Microbiol.">
        <title>The Global Catalogue of Microorganisms (GCM) 10K type strain sequencing project: providing services to taxonomists for standard genome sequencing and annotation.</title>
        <authorList>
            <consortium name="The Broad Institute Genomics Platform"/>
            <consortium name="The Broad Institute Genome Sequencing Center for Infectious Disease"/>
            <person name="Wu L."/>
            <person name="Ma J."/>
        </authorList>
    </citation>
    <scope>NUCLEOTIDE SEQUENCE [LARGE SCALE GENOMIC DNA]</scope>
    <source>
        <strain evidence="2">CGMCC 4.7173</strain>
    </source>
</reference>
<dbReference type="Proteomes" id="UP001596207">
    <property type="component" value="Unassembled WGS sequence"/>
</dbReference>
<dbReference type="SUPFAM" id="SSF53901">
    <property type="entry name" value="Thiolase-like"/>
    <property type="match status" value="1"/>
</dbReference>
<name>A0ABW1I0D7_9ACTN</name>
<evidence type="ECO:0000313" key="2">
    <source>
        <dbReference type="Proteomes" id="UP001596207"/>
    </source>
</evidence>
<organism evidence="1 2">
    <name type="scientific">Micromonospora harpali</name>
    <dbReference type="NCBI Taxonomy" id="1490225"/>
    <lineage>
        <taxon>Bacteria</taxon>
        <taxon>Bacillati</taxon>
        <taxon>Actinomycetota</taxon>
        <taxon>Actinomycetes</taxon>
        <taxon>Micromonosporales</taxon>
        <taxon>Micromonosporaceae</taxon>
        <taxon>Micromonospora</taxon>
    </lineage>
</organism>
<dbReference type="RefSeq" id="WP_377539018.1">
    <property type="nucleotide sequence ID" value="NZ_JBHSQQ010000517.1"/>
</dbReference>
<evidence type="ECO:0000313" key="1">
    <source>
        <dbReference type="EMBL" id="MFC5946136.1"/>
    </source>
</evidence>
<keyword evidence="2" id="KW-1185">Reference proteome</keyword>
<dbReference type="Gene3D" id="3.40.47.10">
    <property type="match status" value="1"/>
</dbReference>
<evidence type="ECO:0008006" key="3">
    <source>
        <dbReference type="Google" id="ProtNLM"/>
    </source>
</evidence>
<protein>
    <recommendedName>
        <fullName evidence="3">Beta-ketoacyl synthase N-terminal domain-containing protein</fullName>
    </recommendedName>
</protein>